<keyword evidence="2 8" id="KW-0812">Transmembrane</keyword>
<evidence type="ECO:0000313" key="14">
    <source>
        <dbReference type="Proteomes" id="UP000824540"/>
    </source>
</evidence>
<organism evidence="13 14">
    <name type="scientific">Albula glossodonta</name>
    <name type="common">roundjaw bonefish</name>
    <dbReference type="NCBI Taxonomy" id="121402"/>
    <lineage>
        <taxon>Eukaryota</taxon>
        <taxon>Metazoa</taxon>
        <taxon>Chordata</taxon>
        <taxon>Craniata</taxon>
        <taxon>Vertebrata</taxon>
        <taxon>Euteleostomi</taxon>
        <taxon>Actinopterygii</taxon>
        <taxon>Neopterygii</taxon>
        <taxon>Teleostei</taxon>
        <taxon>Albuliformes</taxon>
        <taxon>Albulidae</taxon>
        <taxon>Albula</taxon>
    </lineage>
</organism>
<feature type="coiled-coil region" evidence="9">
    <location>
        <begin position="379"/>
        <end position="439"/>
    </location>
</feature>
<keyword evidence="14" id="KW-1185">Reference proteome</keyword>
<evidence type="ECO:0000256" key="6">
    <source>
        <dbReference type="ARBA" id="ARBA00023242"/>
    </source>
</evidence>
<comment type="subcellular location">
    <subcellularLocation>
        <location evidence="7">Nucleus outer membrane</location>
        <topology evidence="7">Single-pass type IV membrane protein</topology>
    </subcellularLocation>
</comment>
<evidence type="ECO:0000256" key="8">
    <source>
        <dbReference type="PROSITE-ProRule" id="PRU00385"/>
    </source>
</evidence>
<keyword evidence="6" id="KW-0539">Nucleus</keyword>
<evidence type="ECO:0000256" key="10">
    <source>
        <dbReference type="SAM" id="MobiDB-lite"/>
    </source>
</evidence>
<comment type="caution">
    <text evidence="13">The sequence shown here is derived from an EMBL/GenBank/DDBJ whole genome shotgun (WGS) entry which is preliminary data.</text>
</comment>
<dbReference type="GO" id="GO:0034993">
    <property type="term" value="C:meiotic nuclear membrane microtubule tethering complex"/>
    <property type="evidence" value="ECO:0007669"/>
    <property type="project" value="TreeGrafter"/>
</dbReference>
<comment type="similarity">
    <text evidence="1">Belongs to the nesprin family.</text>
</comment>
<reference evidence="13" key="1">
    <citation type="thesis" date="2021" institute="BYU ScholarsArchive" country="Provo, UT, USA">
        <title>Applications of and Algorithms for Genome Assembly and Genomic Analyses with an Emphasis on Marine Teleosts.</title>
        <authorList>
            <person name="Pickett B.D."/>
        </authorList>
    </citation>
    <scope>NUCLEOTIDE SEQUENCE</scope>
    <source>
        <strain evidence="13">HI-2016</strain>
    </source>
</reference>
<evidence type="ECO:0000259" key="12">
    <source>
        <dbReference type="PROSITE" id="PS51049"/>
    </source>
</evidence>
<evidence type="ECO:0000256" key="11">
    <source>
        <dbReference type="SAM" id="Phobius"/>
    </source>
</evidence>
<dbReference type="SMART" id="SM01249">
    <property type="entry name" value="KASH"/>
    <property type="match status" value="1"/>
</dbReference>
<evidence type="ECO:0000256" key="7">
    <source>
        <dbReference type="ARBA" id="ARBA00046312"/>
    </source>
</evidence>
<protein>
    <recommendedName>
        <fullName evidence="12">KASH domain-containing protein</fullName>
    </recommendedName>
</protein>
<evidence type="ECO:0000256" key="2">
    <source>
        <dbReference type="ARBA" id="ARBA00022692"/>
    </source>
</evidence>
<feature type="topological domain" description="Perinuclear space" evidence="8">
    <location>
        <begin position="1152"/>
        <end position="1180"/>
    </location>
</feature>
<dbReference type="Pfam" id="PF25803">
    <property type="entry name" value="Spectrin_SYNE1_2"/>
    <property type="match status" value="1"/>
</dbReference>
<evidence type="ECO:0000256" key="4">
    <source>
        <dbReference type="ARBA" id="ARBA00022989"/>
    </source>
</evidence>
<dbReference type="SMART" id="SM00150">
    <property type="entry name" value="SPEC"/>
    <property type="match status" value="3"/>
</dbReference>
<dbReference type="SUPFAM" id="SSF46966">
    <property type="entry name" value="Spectrin repeat"/>
    <property type="match status" value="5"/>
</dbReference>
<keyword evidence="9" id="KW-0175">Coiled coil</keyword>
<gene>
    <name evidence="13" type="ORF">JZ751_003028</name>
</gene>
<dbReference type="PROSITE" id="PS51049">
    <property type="entry name" value="KASH"/>
    <property type="match status" value="1"/>
</dbReference>
<dbReference type="GO" id="GO:0051015">
    <property type="term" value="F:actin filament binding"/>
    <property type="evidence" value="ECO:0007669"/>
    <property type="project" value="TreeGrafter"/>
</dbReference>
<dbReference type="PANTHER" id="PTHR47535">
    <property type="entry name" value="MUSCLE-SPECIFIC PROTEIN 300 KDA, ISOFORM G"/>
    <property type="match status" value="1"/>
</dbReference>
<sequence>MVLLEGAQGQGWLQKYKQNHHFEPLHLKQASGNEEAAYNMLPCTMTQQEQDEFGESLEGALSWMQTVQERLRANDNTQGPRAALEARLRETEKIHQSEEDGRVKVDRVLVAAEVLLQNGDDETKCYTHVKLKELKALWEETTTYIIHCHSRIEWVWLHWSEYLKAREEFELWLVKMRRALEPELELQLGVQEKLWQLDHHRVLLSDAHGQALLLERLLDEAATLHNRTQDPSVDVEAQEGLQEAYSQIRDKAEERVDLLQKIVEEHQLYESCVQKFHGWLISQTEELNRCNEMEDSAENKLKALKDVWESTAAEERTLCYIEGLAEAVKANTSPGGTEHIAQEVEQLRGAWEKLRQALLLAQEGLQTVLLSQNEYSTRTEQLRADIAQLRMLVQRLNRELETKDGERTEEQLVALWRKYMNIRNTLAAEESNIEHLKAQLKELFRFSQDAKPLSDDVLSVVKDYQGVKSRAFKLSTEIETGLRQVLQDPLRGFNQWSQLVSQVLEASAEVSEFSHVAMLVQNIEKLLKHSLQLQERLSLLQVKRDLLGNVFGPEKAEVLLTELSSAMRNRELLHSQLLQKKNRLQSLISRTKDFGDAYESILKKLSLINERFIAANVLQPDILAKKSQSDQLKVIKKDLEDCEAHITALETLVSSNPTNKMKFDQLYAEWKTLYKTVRVKVSESEQSIAEHENFHENLLNVEKWLMIMKQKLESFCSGSGEWSVENRIHEAERALGEFPEKEIQLHQTEVQGEGVLARTSEEGRVHIRRDLQRLRESWTSLHALSLNVFRLLNSHEVSVDTSMMGEDSCDLYDTDDLRGKVEDLGAKRRMLLVDEGSIVSKQERREHVAEGRCEAPGLGYRLSVEGGCGPGTQGMGVWVQHRDLTAGQNPARLGEGEYARREYSSGFEGEWDYGDQSDGAFGGVPFKGAYRQDSKTKYRKGSDEGSEEQMGGSPYRRGLTRRLKSRGGTVTEDLQAHHRSAGTTEPDGPIQHRLVGVGEVEQQGDFEARRREFEAWLQGENTRLSRILSQRGSLSAKELKSRQHTLKDLRSRLGWGQGQFQQLLVSPKSSGGEDTGLDELQYRWVLYKSKLKEVGDLKAILKHKDGNSQAEVPIRTGKQKHSGFLYRVCRVALPLQLLLLALLLLAFFLPMMDEGASCSLTNNFARSFNIMLRYHGPPPT</sequence>
<dbReference type="GO" id="GO:0005640">
    <property type="term" value="C:nuclear outer membrane"/>
    <property type="evidence" value="ECO:0007669"/>
    <property type="project" value="UniProtKB-SubCell"/>
</dbReference>
<name>A0A8T2NBH2_9TELE</name>
<dbReference type="EMBL" id="JAFBMS010000102">
    <property type="protein sequence ID" value="KAG9336680.1"/>
    <property type="molecule type" value="Genomic_DNA"/>
</dbReference>
<evidence type="ECO:0000256" key="9">
    <source>
        <dbReference type="SAM" id="Coils"/>
    </source>
</evidence>
<dbReference type="AlphaFoldDB" id="A0A8T2NBH2"/>
<dbReference type="InterPro" id="IPR052403">
    <property type="entry name" value="LINC-complex_assoc"/>
</dbReference>
<feature type="compositionally biased region" description="Basic and acidic residues" evidence="10">
    <location>
        <begin position="930"/>
        <end position="943"/>
    </location>
</feature>
<dbReference type="Proteomes" id="UP000824540">
    <property type="component" value="Unassembled WGS sequence"/>
</dbReference>
<dbReference type="InterPro" id="IPR057933">
    <property type="entry name" value="SYNE3_dom"/>
</dbReference>
<dbReference type="InterPro" id="IPR057932">
    <property type="entry name" value="Spectrin_SYNE1_3"/>
</dbReference>
<dbReference type="Pfam" id="PF25804">
    <property type="entry name" value="SYNE3"/>
    <property type="match status" value="1"/>
</dbReference>
<dbReference type="OrthoDB" id="9838382at2759"/>
<dbReference type="Gene3D" id="1.20.58.60">
    <property type="match status" value="4"/>
</dbReference>
<dbReference type="GO" id="GO:0007097">
    <property type="term" value="P:nuclear migration"/>
    <property type="evidence" value="ECO:0007669"/>
    <property type="project" value="TreeGrafter"/>
</dbReference>
<dbReference type="GO" id="GO:0005737">
    <property type="term" value="C:cytoplasm"/>
    <property type="evidence" value="ECO:0007669"/>
    <property type="project" value="TreeGrafter"/>
</dbReference>
<keyword evidence="5 8" id="KW-0472">Membrane</keyword>
<feature type="region of interest" description="Disordered" evidence="10">
    <location>
        <begin position="923"/>
        <end position="991"/>
    </location>
</feature>
<dbReference type="PANTHER" id="PTHR47535:SF2">
    <property type="entry name" value="NESPRIN-3"/>
    <property type="match status" value="1"/>
</dbReference>
<keyword evidence="4 11" id="KW-1133">Transmembrane helix</keyword>
<dbReference type="InterPro" id="IPR012315">
    <property type="entry name" value="KASH"/>
</dbReference>
<evidence type="ECO:0000256" key="1">
    <source>
        <dbReference type="ARBA" id="ARBA00008619"/>
    </source>
</evidence>
<dbReference type="Pfam" id="PF00435">
    <property type="entry name" value="Spectrin"/>
    <property type="match status" value="1"/>
</dbReference>
<evidence type="ECO:0000313" key="13">
    <source>
        <dbReference type="EMBL" id="KAG9336680.1"/>
    </source>
</evidence>
<feature type="domain" description="KASH" evidence="12">
    <location>
        <begin position="1122"/>
        <end position="1180"/>
    </location>
</feature>
<dbReference type="InterPro" id="IPR018159">
    <property type="entry name" value="Spectrin/alpha-actinin"/>
</dbReference>
<feature type="topological domain" description="Cytoplasmic" evidence="8">
    <location>
        <begin position="1"/>
        <end position="1130"/>
    </location>
</feature>
<evidence type="ECO:0000256" key="5">
    <source>
        <dbReference type="ARBA" id="ARBA00023136"/>
    </source>
</evidence>
<evidence type="ECO:0000256" key="3">
    <source>
        <dbReference type="ARBA" id="ARBA00022737"/>
    </source>
</evidence>
<dbReference type="InterPro" id="IPR002017">
    <property type="entry name" value="Spectrin_repeat"/>
</dbReference>
<keyword evidence="3" id="KW-0677">Repeat</keyword>
<feature type="transmembrane region" description="Helical" evidence="11">
    <location>
        <begin position="1131"/>
        <end position="1149"/>
    </location>
</feature>
<proteinExistence type="inferred from homology"/>
<dbReference type="Pfam" id="PF10541">
    <property type="entry name" value="KASH"/>
    <property type="match status" value="1"/>
</dbReference>
<accession>A0A8T2NBH2</accession>